<keyword evidence="1" id="KW-1133">Transmembrane helix</keyword>
<feature type="transmembrane region" description="Helical" evidence="1">
    <location>
        <begin position="63"/>
        <end position="83"/>
    </location>
</feature>
<accession>A0AAN9NA14</accession>
<gene>
    <name evidence="2" type="ORF">VNO80_11227</name>
</gene>
<dbReference type="EMBL" id="JAYMYR010000004">
    <property type="protein sequence ID" value="KAK7369192.1"/>
    <property type="molecule type" value="Genomic_DNA"/>
</dbReference>
<name>A0AAN9NA14_PHACN</name>
<keyword evidence="1" id="KW-0472">Membrane</keyword>
<evidence type="ECO:0000256" key="1">
    <source>
        <dbReference type="SAM" id="Phobius"/>
    </source>
</evidence>
<sequence length="90" mass="9997">MGVHDISQRWDVKWVAGKVFIAVLLLVTVSAENTTSQSNDTIAVDTNLHAKVFYHHTWPDQHLGMLEVLVGVASLCPCLPSLLDLMKNQQ</sequence>
<evidence type="ECO:0000313" key="2">
    <source>
        <dbReference type="EMBL" id="KAK7369192.1"/>
    </source>
</evidence>
<dbReference type="AlphaFoldDB" id="A0AAN9NA14"/>
<evidence type="ECO:0000313" key="3">
    <source>
        <dbReference type="Proteomes" id="UP001374584"/>
    </source>
</evidence>
<keyword evidence="3" id="KW-1185">Reference proteome</keyword>
<organism evidence="2 3">
    <name type="scientific">Phaseolus coccineus</name>
    <name type="common">Scarlet runner bean</name>
    <name type="synonym">Phaseolus multiflorus</name>
    <dbReference type="NCBI Taxonomy" id="3886"/>
    <lineage>
        <taxon>Eukaryota</taxon>
        <taxon>Viridiplantae</taxon>
        <taxon>Streptophyta</taxon>
        <taxon>Embryophyta</taxon>
        <taxon>Tracheophyta</taxon>
        <taxon>Spermatophyta</taxon>
        <taxon>Magnoliopsida</taxon>
        <taxon>eudicotyledons</taxon>
        <taxon>Gunneridae</taxon>
        <taxon>Pentapetalae</taxon>
        <taxon>rosids</taxon>
        <taxon>fabids</taxon>
        <taxon>Fabales</taxon>
        <taxon>Fabaceae</taxon>
        <taxon>Papilionoideae</taxon>
        <taxon>50 kb inversion clade</taxon>
        <taxon>NPAAA clade</taxon>
        <taxon>indigoferoid/millettioid clade</taxon>
        <taxon>Phaseoleae</taxon>
        <taxon>Phaseolus</taxon>
    </lineage>
</organism>
<dbReference type="Proteomes" id="UP001374584">
    <property type="component" value="Unassembled WGS sequence"/>
</dbReference>
<proteinExistence type="predicted"/>
<reference evidence="2 3" key="1">
    <citation type="submission" date="2024-01" db="EMBL/GenBank/DDBJ databases">
        <title>The genomes of 5 underutilized Papilionoideae crops provide insights into root nodulation and disease resistanc.</title>
        <authorList>
            <person name="Jiang F."/>
        </authorList>
    </citation>
    <scope>NUCLEOTIDE SEQUENCE [LARGE SCALE GENOMIC DNA]</scope>
    <source>
        <strain evidence="2">JINMINGXINNONG_FW02</strain>
        <tissue evidence="2">Leaves</tissue>
    </source>
</reference>
<feature type="transmembrane region" description="Helical" evidence="1">
    <location>
        <begin position="12"/>
        <end position="31"/>
    </location>
</feature>
<keyword evidence="1" id="KW-0812">Transmembrane</keyword>
<comment type="caution">
    <text evidence="2">The sequence shown here is derived from an EMBL/GenBank/DDBJ whole genome shotgun (WGS) entry which is preliminary data.</text>
</comment>
<protein>
    <submittedName>
        <fullName evidence="2">Uncharacterized protein</fullName>
    </submittedName>
</protein>